<keyword evidence="1" id="KW-1133">Transmembrane helix</keyword>
<evidence type="ECO:0000256" key="1">
    <source>
        <dbReference type="SAM" id="Phobius"/>
    </source>
</evidence>
<evidence type="ECO:0000313" key="3">
    <source>
        <dbReference type="EMBL" id="GAA0603430.1"/>
    </source>
</evidence>
<feature type="signal peptide" evidence="2">
    <location>
        <begin position="1"/>
        <end position="40"/>
    </location>
</feature>
<sequence>MSESNRARGRRTLMRRTAVAGVIPVSIGAFLSATAPAADAANPAFNAAAAATGVQITETLPGFIGTSTPFDGGGPTAQAVLSSFEGGRGYATFPDPGGFLPTLPGLGAGLFSAGAAGLPPIPVPFEVPAYPLAVTTNSSTPEQEIGAGPYKLTSSTDSTSSESFASAGFQPAGLGNVALVTSRAAVNKQLDGSVVSTSTVVIQGLAVGPISFGEIRSVASQKLDPSGLVTPSSSMEMSGVKIGGLPVGLTDRGFTGTPGQGPQQINEAFAAFMAGTGHQVTVVAAQKTPTSITAPTIQITGPLELPGVTTGPGTYTINLGLATASLQGTQPTGAGSGDAGAGAVPVGVDGSAAPGSTLPVPGLDAAAGFLPSASLPDAAALPAQVPTQNFVPAVAGGDLSSAWDINGLYLMVVFGAAVAGASAVVIRRWG</sequence>
<keyword evidence="1" id="KW-0812">Transmembrane</keyword>
<organism evidence="3 4">
    <name type="scientific">Sporichthya brevicatena</name>
    <dbReference type="NCBI Taxonomy" id="171442"/>
    <lineage>
        <taxon>Bacteria</taxon>
        <taxon>Bacillati</taxon>
        <taxon>Actinomycetota</taxon>
        <taxon>Actinomycetes</taxon>
        <taxon>Sporichthyales</taxon>
        <taxon>Sporichthyaceae</taxon>
        <taxon>Sporichthya</taxon>
    </lineage>
</organism>
<comment type="caution">
    <text evidence="3">The sequence shown here is derived from an EMBL/GenBank/DDBJ whole genome shotgun (WGS) entry which is preliminary data.</text>
</comment>
<name>A0ABN1G3K6_9ACTN</name>
<reference evidence="3 4" key="1">
    <citation type="journal article" date="2019" name="Int. J. Syst. Evol. Microbiol.">
        <title>The Global Catalogue of Microorganisms (GCM) 10K type strain sequencing project: providing services to taxonomists for standard genome sequencing and annotation.</title>
        <authorList>
            <consortium name="The Broad Institute Genomics Platform"/>
            <consortium name="The Broad Institute Genome Sequencing Center for Infectious Disease"/>
            <person name="Wu L."/>
            <person name="Ma J."/>
        </authorList>
    </citation>
    <scope>NUCLEOTIDE SEQUENCE [LARGE SCALE GENOMIC DNA]</scope>
    <source>
        <strain evidence="3 4">JCM 10671</strain>
    </source>
</reference>
<keyword evidence="2" id="KW-0732">Signal</keyword>
<keyword evidence="1" id="KW-0472">Membrane</keyword>
<dbReference type="EMBL" id="BAAAHE010000002">
    <property type="protein sequence ID" value="GAA0603430.1"/>
    <property type="molecule type" value="Genomic_DNA"/>
</dbReference>
<evidence type="ECO:0000313" key="4">
    <source>
        <dbReference type="Proteomes" id="UP001500957"/>
    </source>
</evidence>
<feature type="transmembrane region" description="Helical" evidence="1">
    <location>
        <begin position="408"/>
        <end position="426"/>
    </location>
</feature>
<dbReference type="InterPro" id="IPR006311">
    <property type="entry name" value="TAT_signal"/>
</dbReference>
<gene>
    <name evidence="3" type="ORF">GCM10009547_01250</name>
</gene>
<feature type="chain" id="PRO_5045547338" evidence="2">
    <location>
        <begin position="41"/>
        <end position="430"/>
    </location>
</feature>
<dbReference type="PROSITE" id="PS51318">
    <property type="entry name" value="TAT"/>
    <property type="match status" value="1"/>
</dbReference>
<keyword evidence="4" id="KW-1185">Reference proteome</keyword>
<evidence type="ECO:0000256" key="2">
    <source>
        <dbReference type="SAM" id="SignalP"/>
    </source>
</evidence>
<dbReference type="Proteomes" id="UP001500957">
    <property type="component" value="Unassembled WGS sequence"/>
</dbReference>
<protein>
    <submittedName>
        <fullName evidence="3">Uncharacterized protein</fullName>
    </submittedName>
</protein>
<accession>A0ABN1G3K6</accession>
<dbReference type="RefSeq" id="WP_344600499.1">
    <property type="nucleotide sequence ID" value="NZ_BAAAHE010000002.1"/>
</dbReference>
<proteinExistence type="predicted"/>